<evidence type="ECO:0000313" key="3">
    <source>
        <dbReference type="EMBL" id="KKR87634.1"/>
    </source>
</evidence>
<sequence>MSHVSWYSLLRFSFLAIILGSLSGVAAAAFTQSYLADYATVLQERFVPLRLSEERPLRLPTRFEESVELVRETVVPSVAQIYTEVSNAMGVYEPKDAKASAVLLTSDGWMVSTTSLDLVSLRRAQVVVGREVYAVKNVVIDAKTDVVFLKVDASNLPVMAFGKPEELEGGDTLFIVGASWFVLPTSLTGFEYTGPLVDDAETSRLRLMMANAIDSMYTGSAVTNAAGELVGIVMPEKDGKQRVLPLSLWKPAIASFLKEGKIIRSKFGASVIDLAWAPGLSKDRSHNLREGALIEALTPGGSAEKAGLKSGDVILELNGESVLRFQPLDNLLQRYKPQETVSFLVNRAGTEISFNVLLGE</sequence>
<dbReference type="Gene3D" id="2.40.10.120">
    <property type="match status" value="1"/>
</dbReference>
<dbReference type="InterPro" id="IPR001478">
    <property type="entry name" value="PDZ"/>
</dbReference>
<dbReference type="SUPFAM" id="SSF50156">
    <property type="entry name" value="PDZ domain-like"/>
    <property type="match status" value="1"/>
</dbReference>
<dbReference type="Proteomes" id="UP000034616">
    <property type="component" value="Unassembled WGS sequence"/>
</dbReference>
<dbReference type="InterPro" id="IPR036034">
    <property type="entry name" value="PDZ_sf"/>
</dbReference>
<organism evidence="3 4">
    <name type="scientific">Candidatus Uhrbacteria bacterium GW2011_GWC2_41_11</name>
    <dbReference type="NCBI Taxonomy" id="1618985"/>
    <lineage>
        <taxon>Bacteria</taxon>
        <taxon>Candidatus Uhriibacteriota</taxon>
    </lineage>
</organism>
<dbReference type="Pfam" id="PF17820">
    <property type="entry name" value="PDZ_6"/>
    <property type="match status" value="1"/>
</dbReference>
<dbReference type="SMART" id="SM00228">
    <property type="entry name" value="PDZ"/>
    <property type="match status" value="1"/>
</dbReference>
<dbReference type="GO" id="GO:0008236">
    <property type="term" value="F:serine-type peptidase activity"/>
    <property type="evidence" value="ECO:0007669"/>
    <property type="project" value="UniProtKB-KW"/>
</dbReference>
<proteinExistence type="inferred from homology"/>
<dbReference type="PATRIC" id="fig|1618985.3.peg.289"/>
<gene>
    <name evidence="3" type="ORF">UU35_C0002G0135</name>
</gene>
<name>A0A0G0UFH8_9BACT</name>
<feature type="domain" description="PDZ" evidence="2">
    <location>
        <begin position="259"/>
        <end position="324"/>
    </location>
</feature>
<evidence type="ECO:0000259" key="2">
    <source>
        <dbReference type="PROSITE" id="PS50106"/>
    </source>
</evidence>
<evidence type="ECO:0000256" key="1">
    <source>
        <dbReference type="ARBA" id="ARBA00010541"/>
    </source>
</evidence>
<dbReference type="InterPro" id="IPR041489">
    <property type="entry name" value="PDZ_6"/>
</dbReference>
<dbReference type="InterPro" id="IPR009003">
    <property type="entry name" value="Peptidase_S1_PA"/>
</dbReference>
<comment type="caution">
    <text evidence="3">The sequence shown here is derived from an EMBL/GenBank/DDBJ whole genome shotgun (WGS) entry which is preliminary data.</text>
</comment>
<dbReference type="PANTHER" id="PTHR22939">
    <property type="entry name" value="SERINE PROTEASE FAMILY S1C HTRA-RELATED"/>
    <property type="match status" value="1"/>
</dbReference>
<protein>
    <recommendedName>
        <fullName evidence="2">PDZ domain-containing protein</fullName>
    </recommendedName>
</protein>
<reference evidence="3 4" key="1">
    <citation type="journal article" date="2015" name="Nature">
        <title>rRNA introns, odd ribosomes, and small enigmatic genomes across a large radiation of phyla.</title>
        <authorList>
            <person name="Brown C.T."/>
            <person name="Hug L.A."/>
            <person name="Thomas B.C."/>
            <person name="Sharon I."/>
            <person name="Castelle C.J."/>
            <person name="Singh A."/>
            <person name="Wilkins M.J."/>
            <person name="Williams K.H."/>
            <person name="Banfield J.F."/>
        </authorList>
    </citation>
    <scope>NUCLEOTIDE SEQUENCE [LARGE SCALE GENOMIC DNA]</scope>
</reference>
<dbReference type="PROSITE" id="PS50106">
    <property type="entry name" value="PDZ"/>
    <property type="match status" value="1"/>
</dbReference>
<dbReference type="SUPFAM" id="SSF50494">
    <property type="entry name" value="Trypsin-like serine proteases"/>
    <property type="match status" value="1"/>
</dbReference>
<evidence type="ECO:0000313" key="4">
    <source>
        <dbReference type="Proteomes" id="UP000034616"/>
    </source>
</evidence>
<comment type="similarity">
    <text evidence="1">Belongs to the peptidase S1C family.</text>
</comment>
<dbReference type="AlphaFoldDB" id="A0A0G0UFH8"/>
<accession>A0A0G0UFH8</accession>
<dbReference type="PANTHER" id="PTHR22939:SF129">
    <property type="entry name" value="SERINE PROTEASE HTRA2, MITOCHONDRIAL"/>
    <property type="match status" value="1"/>
</dbReference>
<dbReference type="Pfam" id="PF13365">
    <property type="entry name" value="Trypsin_2"/>
    <property type="match status" value="1"/>
</dbReference>
<dbReference type="Gene3D" id="2.30.42.10">
    <property type="match status" value="1"/>
</dbReference>
<dbReference type="EMBL" id="LCAH01000002">
    <property type="protein sequence ID" value="KKR87634.1"/>
    <property type="molecule type" value="Genomic_DNA"/>
</dbReference>